<comment type="subunit">
    <text evidence="12">Component of the replication restart primosome.</text>
</comment>
<feature type="binding site" evidence="12">
    <location>
        <position position="435"/>
    </location>
    <ligand>
        <name>Zn(2+)</name>
        <dbReference type="ChEBI" id="CHEBI:29105"/>
        <label>1</label>
    </ligand>
</feature>
<dbReference type="Pfam" id="PF18319">
    <property type="entry name" value="Zn_ribbon_PriA"/>
    <property type="match status" value="1"/>
</dbReference>
<evidence type="ECO:0000256" key="8">
    <source>
        <dbReference type="ARBA" id="ARBA00022840"/>
    </source>
</evidence>
<dbReference type="Gene3D" id="3.40.50.300">
    <property type="entry name" value="P-loop containing nucleotide triphosphate hydrolases"/>
    <property type="match status" value="2"/>
</dbReference>
<evidence type="ECO:0000256" key="4">
    <source>
        <dbReference type="ARBA" id="ARBA00022741"/>
    </source>
</evidence>
<dbReference type="InterPro" id="IPR042115">
    <property type="entry name" value="PriA_3primeBD_sf"/>
</dbReference>
<dbReference type="GO" id="GO:0043138">
    <property type="term" value="F:3'-5' DNA helicase activity"/>
    <property type="evidence" value="ECO:0007669"/>
    <property type="project" value="UniProtKB-EC"/>
</dbReference>
<dbReference type="InterPro" id="IPR027417">
    <property type="entry name" value="P-loop_NTPase"/>
</dbReference>
<dbReference type="EMBL" id="AP018558">
    <property type="protein sequence ID" value="BBD78325.1"/>
    <property type="molecule type" value="Genomic_DNA"/>
</dbReference>
<comment type="catalytic activity">
    <reaction evidence="12">
        <text>Couples ATP hydrolysis with the unwinding of duplex DNA by translocating in the 3'-5' direction.</text>
        <dbReference type="EC" id="5.6.2.4"/>
    </reaction>
</comment>
<dbReference type="InterPro" id="IPR040498">
    <property type="entry name" value="PriA_CRR"/>
</dbReference>
<comment type="similarity">
    <text evidence="12">Belongs to the helicase family. PriA subfamily.</text>
</comment>
<dbReference type="InterPro" id="IPR005259">
    <property type="entry name" value="PriA"/>
</dbReference>
<keyword evidence="3 12" id="KW-0479">Metal-binding</keyword>
<dbReference type="SMART" id="SM00490">
    <property type="entry name" value="HELICc"/>
    <property type="match status" value="1"/>
</dbReference>
<evidence type="ECO:0000256" key="3">
    <source>
        <dbReference type="ARBA" id="ARBA00022723"/>
    </source>
</evidence>
<evidence type="ECO:0000256" key="6">
    <source>
        <dbReference type="ARBA" id="ARBA00022806"/>
    </source>
</evidence>
<organism evidence="15 16">
    <name type="scientific">Hydrogenophilus thermoluteolus</name>
    <name type="common">Pseudomonas hydrogenothermophila</name>
    <dbReference type="NCBI Taxonomy" id="297"/>
    <lineage>
        <taxon>Bacteria</taxon>
        <taxon>Pseudomonadati</taxon>
        <taxon>Pseudomonadota</taxon>
        <taxon>Hydrogenophilia</taxon>
        <taxon>Hydrogenophilales</taxon>
        <taxon>Hydrogenophilaceae</taxon>
        <taxon>Hydrogenophilus</taxon>
    </lineage>
</organism>
<dbReference type="Pfam" id="PF18074">
    <property type="entry name" value="PriA_C"/>
    <property type="match status" value="1"/>
</dbReference>
<dbReference type="SMART" id="SM00487">
    <property type="entry name" value="DEXDc"/>
    <property type="match status" value="1"/>
</dbReference>
<dbReference type="PROSITE" id="PS51192">
    <property type="entry name" value="HELICASE_ATP_BIND_1"/>
    <property type="match status" value="1"/>
</dbReference>
<comment type="catalytic activity">
    <reaction evidence="11 12">
        <text>ATP + H2O = ADP + phosphate + H(+)</text>
        <dbReference type="Rhea" id="RHEA:13065"/>
        <dbReference type="ChEBI" id="CHEBI:15377"/>
        <dbReference type="ChEBI" id="CHEBI:15378"/>
        <dbReference type="ChEBI" id="CHEBI:30616"/>
        <dbReference type="ChEBI" id="CHEBI:43474"/>
        <dbReference type="ChEBI" id="CHEBI:456216"/>
        <dbReference type="EC" id="5.6.2.4"/>
    </reaction>
</comment>
<dbReference type="InterPro" id="IPR001650">
    <property type="entry name" value="Helicase_C-like"/>
</dbReference>
<comment type="function">
    <text evidence="12">Initiates the restart of stalled replication forks, which reloads the replicative helicase on sites other than the origin of replication. Recognizes and binds to abandoned replication forks and remodels them to uncover a helicase loading site. Promotes assembly of the primosome at these replication forks.</text>
</comment>
<dbReference type="InterPro" id="IPR011545">
    <property type="entry name" value="DEAD/DEAH_box_helicase_dom"/>
</dbReference>
<feature type="binding site" evidence="12">
    <location>
        <position position="401"/>
    </location>
    <ligand>
        <name>Zn(2+)</name>
        <dbReference type="ChEBI" id="CHEBI:29105"/>
        <label>2</label>
    </ligand>
</feature>
<dbReference type="GO" id="GO:0006269">
    <property type="term" value="P:DNA replication, synthesis of primer"/>
    <property type="evidence" value="ECO:0007669"/>
    <property type="project" value="UniProtKB-KW"/>
</dbReference>
<dbReference type="AlphaFoldDB" id="A0A2Z6E198"/>
<comment type="cofactor">
    <cofactor evidence="12">
        <name>Zn(2+)</name>
        <dbReference type="ChEBI" id="CHEBI:29105"/>
    </cofactor>
    <text evidence="12">Binds 2 zinc ions per subunit.</text>
</comment>
<dbReference type="PANTHER" id="PTHR30580">
    <property type="entry name" value="PRIMOSOMAL PROTEIN N"/>
    <property type="match status" value="1"/>
</dbReference>
<dbReference type="Pfam" id="PF00270">
    <property type="entry name" value="DEAD"/>
    <property type="match status" value="1"/>
</dbReference>
<evidence type="ECO:0000256" key="7">
    <source>
        <dbReference type="ARBA" id="ARBA00022833"/>
    </source>
</evidence>
<keyword evidence="2 12" id="KW-0235">DNA replication</keyword>
<dbReference type="SUPFAM" id="SSF52540">
    <property type="entry name" value="P-loop containing nucleoside triphosphate hydrolases"/>
    <property type="match status" value="2"/>
</dbReference>
<dbReference type="GO" id="GO:0006270">
    <property type="term" value="P:DNA replication initiation"/>
    <property type="evidence" value="ECO:0007669"/>
    <property type="project" value="TreeGrafter"/>
</dbReference>
<dbReference type="InterPro" id="IPR041222">
    <property type="entry name" value="PriA_3primeBD"/>
</dbReference>
<accession>A0A2Z6E198</accession>
<evidence type="ECO:0000259" key="14">
    <source>
        <dbReference type="PROSITE" id="PS51192"/>
    </source>
</evidence>
<evidence type="ECO:0000256" key="5">
    <source>
        <dbReference type="ARBA" id="ARBA00022801"/>
    </source>
</evidence>
<keyword evidence="10 12" id="KW-0413">Isomerase</keyword>
<evidence type="ECO:0000313" key="15">
    <source>
        <dbReference type="EMBL" id="BBD78325.1"/>
    </source>
</evidence>
<dbReference type="NCBIfam" id="TIGR00595">
    <property type="entry name" value="priA"/>
    <property type="match status" value="1"/>
</dbReference>
<keyword evidence="8 12" id="KW-0067">ATP-binding</keyword>
<evidence type="ECO:0000256" key="9">
    <source>
        <dbReference type="ARBA" id="ARBA00023125"/>
    </source>
</evidence>
<feature type="binding site" evidence="12">
    <location>
        <position position="432"/>
    </location>
    <ligand>
        <name>Zn(2+)</name>
        <dbReference type="ChEBI" id="CHEBI:29105"/>
        <label>1</label>
    </ligand>
</feature>
<proteinExistence type="inferred from homology"/>
<feature type="binding site" evidence="12">
    <location>
        <position position="422"/>
    </location>
    <ligand>
        <name>Zn(2+)</name>
        <dbReference type="ChEBI" id="CHEBI:29105"/>
        <label>2</label>
    </ligand>
</feature>
<dbReference type="PANTHER" id="PTHR30580:SF0">
    <property type="entry name" value="PRIMOSOMAL PROTEIN N"/>
    <property type="match status" value="1"/>
</dbReference>
<dbReference type="GO" id="GO:0003677">
    <property type="term" value="F:DNA binding"/>
    <property type="evidence" value="ECO:0007669"/>
    <property type="project" value="UniProtKB-UniRule"/>
</dbReference>
<dbReference type="Pfam" id="PF17764">
    <property type="entry name" value="PriA_3primeBD"/>
    <property type="match status" value="1"/>
</dbReference>
<feature type="domain" description="Helicase ATP-binding" evidence="14">
    <location>
        <begin position="165"/>
        <end position="332"/>
    </location>
</feature>
<keyword evidence="1 12" id="KW-0639">Primosome</keyword>
<gene>
    <name evidence="12" type="primary">priA</name>
    <name evidence="15" type="ORF">HPTL_2071</name>
</gene>
<evidence type="ECO:0000256" key="11">
    <source>
        <dbReference type="ARBA" id="ARBA00048988"/>
    </source>
</evidence>
<name>A0A2Z6E198_HYDTE</name>
<evidence type="ECO:0000256" key="2">
    <source>
        <dbReference type="ARBA" id="ARBA00022705"/>
    </source>
</evidence>
<dbReference type="HAMAP" id="MF_00983">
    <property type="entry name" value="PriA"/>
    <property type="match status" value="1"/>
</dbReference>
<keyword evidence="9 12" id="KW-0238">DNA-binding</keyword>
<dbReference type="EC" id="5.6.2.4" evidence="12"/>
<dbReference type="InterPro" id="IPR041236">
    <property type="entry name" value="PriA_C"/>
</dbReference>
<dbReference type="Gene3D" id="3.40.1440.60">
    <property type="entry name" value="PriA, 3(prime) DNA-binding domain"/>
    <property type="match status" value="1"/>
</dbReference>
<feature type="binding site" evidence="12">
    <location>
        <position position="392"/>
    </location>
    <ligand>
        <name>Zn(2+)</name>
        <dbReference type="ChEBI" id="CHEBI:29105"/>
        <label>1</label>
    </ligand>
</feature>
<dbReference type="KEGG" id="htl:HPTL_2071"/>
<evidence type="ECO:0000256" key="10">
    <source>
        <dbReference type="ARBA" id="ARBA00023235"/>
    </source>
</evidence>
<dbReference type="GO" id="GO:0006310">
    <property type="term" value="P:DNA recombination"/>
    <property type="evidence" value="ECO:0007669"/>
    <property type="project" value="InterPro"/>
</dbReference>
<sequence>MRGSTMSERVARVLVPQAGKCLFDYRVPDMHPMYRGQLVRVPLGRRRVLGVVWACDPEPEVPPERLKPIAEWWDDWPPLDPVLLDQIAFASDYYLNPLGEYLAFVLPPALRRRKRQVALAAVTDGAVGEHATGENTASQRRSEPVVTTPGPRLTAAQARAYAQLTAGPTGFDPVLLFGVTGSGKTECYLRLIAETLAAGRQALVLVPEIGLVPQTTTRVVARFPGARIGVWHSDLNARERQHLFAALVQGAVDCLIGTRSAIFAPMPRLGLILVDEEHDASYRQFEGAPYSARDLALWRGKAAQVRVVLGSATPSLERWWDSERGRIRRVTLAERATGVPLPTIELLPVTREAPRTAGLVPEAWEALKETLARGEQALLFLNRRGFAPTLYCAHCGWVQECRRCSVRMVYHRVDSRMRCHHCGWSIAVPEVCPTCGNGGLSVAGQGTQRLEAELHAAFADHGVVRIDRDACQTAAAFAALRKTVARADAKLLIGTQMIAKGHDFPALSLVIVVGADAGLLAAETRATERLMQQLLQVAGRAGRSGQPGRVLVQTRYPDHPFFQQLVAHDYAAFANTLLTERKRLALPPFVHQALLRADAPRLEVALEFLTSAKATGEAMREQHAHGHAVRLLDVVPLRIVRLAGRERAQLVVESPNRAALHTFLRAWRERLLQWPQRQGLRWRLEVDPLDA</sequence>
<evidence type="ECO:0000256" key="12">
    <source>
        <dbReference type="HAMAP-Rule" id="MF_00983"/>
    </source>
</evidence>
<keyword evidence="5 12" id="KW-0378">Hydrolase</keyword>
<feature type="binding site" evidence="12">
    <location>
        <position position="419"/>
    </location>
    <ligand>
        <name>Zn(2+)</name>
        <dbReference type="ChEBI" id="CHEBI:29105"/>
        <label>2</label>
    </ligand>
</feature>
<evidence type="ECO:0000256" key="13">
    <source>
        <dbReference type="SAM" id="MobiDB-lite"/>
    </source>
</evidence>
<feature type="binding site" evidence="12">
    <location>
        <position position="395"/>
    </location>
    <ligand>
        <name>Zn(2+)</name>
        <dbReference type="ChEBI" id="CHEBI:29105"/>
        <label>1</label>
    </ligand>
</feature>
<keyword evidence="4 12" id="KW-0547">Nucleotide-binding</keyword>
<dbReference type="GO" id="GO:0006302">
    <property type="term" value="P:double-strand break repair"/>
    <property type="evidence" value="ECO:0007669"/>
    <property type="project" value="InterPro"/>
</dbReference>
<evidence type="ECO:0000256" key="1">
    <source>
        <dbReference type="ARBA" id="ARBA00022515"/>
    </source>
</evidence>
<dbReference type="GO" id="GO:0008270">
    <property type="term" value="F:zinc ion binding"/>
    <property type="evidence" value="ECO:0007669"/>
    <property type="project" value="UniProtKB-UniRule"/>
</dbReference>
<dbReference type="GO" id="GO:0016887">
    <property type="term" value="F:ATP hydrolysis activity"/>
    <property type="evidence" value="ECO:0007669"/>
    <property type="project" value="RHEA"/>
</dbReference>
<feature type="region of interest" description="Disordered" evidence="13">
    <location>
        <begin position="129"/>
        <end position="149"/>
    </location>
</feature>
<keyword evidence="6 12" id="KW-0347">Helicase</keyword>
<feature type="binding site" evidence="12">
    <location>
        <position position="404"/>
    </location>
    <ligand>
        <name>Zn(2+)</name>
        <dbReference type="ChEBI" id="CHEBI:29105"/>
        <label>2</label>
    </ligand>
</feature>
<keyword evidence="7 12" id="KW-0862">Zinc</keyword>
<keyword evidence="16" id="KW-1185">Reference proteome</keyword>
<dbReference type="Proteomes" id="UP000262004">
    <property type="component" value="Chromosome"/>
</dbReference>
<dbReference type="InterPro" id="IPR014001">
    <property type="entry name" value="Helicase_ATP-bd"/>
</dbReference>
<dbReference type="GO" id="GO:0005524">
    <property type="term" value="F:ATP binding"/>
    <property type="evidence" value="ECO:0007669"/>
    <property type="project" value="UniProtKB-UniRule"/>
</dbReference>
<dbReference type="GO" id="GO:1990077">
    <property type="term" value="C:primosome complex"/>
    <property type="evidence" value="ECO:0007669"/>
    <property type="project" value="UniProtKB-UniRule"/>
</dbReference>
<evidence type="ECO:0000313" key="16">
    <source>
        <dbReference type="Proteomes" id="UP000262004"/>
    </source>
</evidence>
<dbReference type="Pfam" id="PF00271">
    <property type="entry name" value="Helicase_C"/>
    <property type="match status" value="1"/>
</dbReference>
<reference evidence="15 16" key="1">
    <citation type="submission" date="2018-04" db="EMBL/GenBank/DDBJ databases">
        <title>Complete genome sequence of Hydrogenophilus thermoluteolus TH-1.</title>
        <authorList>
            <person name="Arai H."/>
        </authorList>
    </citation>
    <scope>NUCLEOTIDE SEQUENCE [LARGE SCALE GENOMIC DNA]</scope>
    <source>
        <strain evidence="15 16">TH-1</strain>
    </source>
</reference>
<protein>
    <recommendedName>
        <fullName evidence="12">Replication restart protein PriA</fullName>
    </recommendedName>
    <alternativeName>
        <fullName evidence="12">ATP-dependent DNA helicase PriA</fullName>
        <ecNumber evidence="12">5.6.2.4</ecNumber>
    </alternativeName>
    <alternativeName>
        <fullName evidence="12">DNA 3'-5' helicase PriA</fullName>
    </alternativeName>
</protein>
<dbReference type="FunFam" id="3.40.50.300:FF:000489">
    <property type="entry name" value="Primosome assembly protein PriA"/>
    <property type="match status" value="1"/>
</dbReference>